<dbReference type="PANTHER" id="PTHR39394:SF1">
    <property type="entry name" value="DNAJ HOMOLOGUE SUBFAMILY C MEMBER 28 CONSERVED DOMAIN-CONTAINING PROTEIN"/>
    <property type="match status" value="1"/>
</dbReference>
<feature type="domain" description="DnaJ homologue subfamily C member 28 conserved" evidence="2">
    <location>
        <begin position="199"/>
        <end position="268"/>
    </location>
</feature>
<evidence type="ECO:0000313" key="3">
    <source>
        <dbReference type="EMBL" id="ODQ68488.1"/>
    </source>
</evidence>
<accession>A0A1E3PT74</accession>
<evidence type="ECO:0000313" key="4">
    <source>
        <dbReference type="Proteomes" id="UP000095009"/>
    </source>
</evidence>
<keyword evidence="4" id="KW-1185">Reference proteome</keyword>
<sequence>MMRRLAQLAEDAMPIKEDPKAGRSRELVSDSLSHISAKLKDQEFRARYAKEIAMANLPTSASKLDRDIATANPWSGTEEKNDAVLRMLVDKHKPLKGVGKVKFVAPTLTGSSGYANDARLTQPGVQMPKGSSKLSRSDRMATAREKSLDYNLSKHMPEDTSKAASTSFEHDPTYTEMYKERFLGTPQRVPTSIRGIISLADERIEDARARGQFDNLPRGQPLLNDPNASSPYIDTTEYFMNRILKQQNVAPPWIEKQGSVNNVINSFRIMLADNWRKHALYVIDMEFCHATLEDKIECAKQYALAETQESKHKQFRDSEWENDKREFFQISMDTVNSSIRSYNLQAPSPARKTTLNLNKELSLCFKEVNIDLPNHFYISRRKIGNPSYKEELQTSKADEDKPTLHVKQDIYSENKEKEYGIKQMFSDFFRKKT</sequence>
<dbReference type="STRING" id="857566.A0A1E3PT74"/>
<dbReference type="Proteomes" id="UP000095009">
    <property type="component" value="Unassembled WGS sequence"/>
</dbReference>
<name>A0A1E3PT74_9ASCO</name>
<feature type="region of interest" description="Disordered" evidence="1">
    <location>
        <begin position="115"/>
        <end position="143"/>
    </location>
</feature>
<dbReference type="EMBL" id="KV454406">
    <property type="protein sequence ID" value="ODQ68488.1"/>
    <property type="molecule type" value="Genomic_DNA"/>
</dbReference>
<feature type="compositionally biased region" description="Basic and acidic residues" evidence="1">
    <location>
        <begin position="13"/>
        <end position="26"/>
    </location>
</feature>
<dbReference type="Pfam" id="PF09350">
    <property type="entry name" value="DJC28_CD"/>
    <property type="match status" value="1"/>
</dbReference>
<reference evidence="3 4" key="1">
    <citation type="journal article" date="2016" name="Proc. Natl. Acad. Sci. U.S.A.">
        <title>Comparative genomics of biotechnologically important yeasts.</title>
        <authorList>
            <person name="Riley R."/>
            <person name="Haridas S."/>
            <person name="Wolfe K.H."/>
            <person name="Lopes M.R."/>
            <person name="Hittinger C.T."/>
            <person name="Goeker M."/>
            <person name="Salamov A.A."/>
            <person name="Wisecaver J.H."/>
            <person name="Long T.M."/>
            <person name="Calvey C.H."/>
            <person name="Aerts A.L."/>
            <person name="Barry K.W."/>
            <person name="Choi C."/>
            <person name="Clum A."/>
            <person name="Coughlan A.Y."/>
            <person name="Deshpande S."/>
            <person name="Douglass A.P."/>
            <person name="Hanson S.J."/>
            <person name="Klenk H.-P."/>
            <person name="LaButti K.M."/>
            <person name="Lapidus A."/>
            <person name="Lindquist E.A."/>
            <person name="Lipzen A.M."/>
            <person name="Meier-Kolthoff J.P."/>
            <person name="Ohm R.A."/>
            <person name="Otillar R.P."/>
            <person name="Pangilinan J.L."/>
            <person name="Peng Y."/>
            <person name="Rokas A."/>
            <person name="Rosa C.A."/>
            <person name="Scheuner C."/>
            <person name="Sibirny A.A."/>
            <person name="Slot J.C."/>
            <person name="Stielow J.B."/>
            <person name="Sun H."/>
            <person name="Kurtzman C.P."/>
            <person name="Blackwell M."/>
            <person name="Grigoriev I.V."/>
            <person name="Jeffries T.W."/>
        </authorList>
    </citation>
    <scope>NUCLEOTIDE SEQUENCE [LARGE SCALE GENOMIC DNA]</scope>
    <source>
        <strain evidence="3 4">DSM 6958</strain>
    </source>
</reference>
<proteinExistence type="predicted"/>
<dbReference type="InterPro" id="IPR018961">
    <property type="entry name" value="DnaJ_homolog_subfam-C_membr-28"/>
</dbReference>
<gene>
    <name evidence="3" type="ORF">NADFUDRAFT_81438</name>
</gene>
<protein>
    <recommendedName>
        <fullName evidence="2">DnaJ homologue subfamily C member 28 conserved domain-containing protein</fullName>
    </recommendedName>
</protein>
<dbReference type="AlphaFoldDB" id="A0A1E3PT74"/>
<evidence type="ECO:0000259" key="2">
    <source>
        <dbReference type="Pfam" id="PF09350"/>
    </source>
</evidence>
<dbReference type="OrthoDB" id="1922282at2759"/>
<feature type="region of interest" description="Disordered" evidence="1">
    <location>
        <begin position="1"/>
        <end position="26"/>
    </location>
</feature>
<dbReference type="PANTHER" id="PTHR39394">
    <property type="entry name" value="YALI0E31793P"/>
    <property type="match status" value="1"/>
</dbReference>
<evidence type="ECO:0000256" key="1">
    <source>
        <dbReference type="SAM" id="MobiDB-lite"/>
    </source>
</evidence>
<organism evidence="3 4">
    <name type="scientific">Nadsonia fulvescens var. elongata DSM 6958</name>
    <dbReference type="NCBI Taxonomy" id="857566"/>
    <lineage>
        <taxon>Eukaryota</taxon>
        <taxon>Fungi</taxon>
        <taxon>Dikarya</taxon>
        <taxon>Ascomycota</taxon>
        <taxon>Saccharomycotina</taxon>
        <taxon>Dipodascomycetes</taxon>
        <taxon>Dipodascales</taxon>
        <taxon>Dipodascales incertae sedis</taxon>
        <taxon>Nadsonia</taxon>
    </lineage>
</organism>